<dbReference type="GO" id="GO:0032259">
    <property type="term" value="P:methylation"/>
    <property type="evidence" value="ECO:0007669"/>
    <property type="project" value="UniProtKB-KW"/>
</dbReference>
<dbReference type="Proteomes" id="UP000249757">
    <property type="component" value="Unassembled WGS sequence"/>
</dbReference>
<dbReference type="PROSITE" id="PS51683">
    <property type="entry name" value="SAM_OMT_II"/>
    <property type="match status" value="1"/>
</dbReference>
<dbReference type="InterPro" id="IPR016461">
    <property type="entry name" value="COMT-like"/>
</dbReference>
<keyword evidence="4" id="KW-0732">Signal</keyword>
<dbReference type="InterPro" id="IPR036388">
    <property type="entry name" value="WH-like_DNA-bd_sf"/>
</dbReference>
<keyword evidence="8" id="KW-1185">Reference proteome</keyword>
<evidence type="ECO:0000256" key="3">
    <source>
        <dbReference type="ARBA" id="ARBA00022691"/>
    </source>
</evidence>
<dbReference type="GO" id="GO:0046983">
    <property type="term" value="F:protein dimerization activity"/>
    <property type="evidence" value="ECO:0007669"/>
    <property type="project" value="InterPro"/>
</dbReference>
<feature type="domain" description="O-methyltransferase dimerisation" evidence="6">
    <location>
        <begin position="70"/>
        <end position="145"/>
    </location>
</feature>
<dbReference type="InterPro" id="IPR012967">
    <property type="entry name" value="COMT_dimerisation"/>
</dbReference>
<proteinExistence type="predicted"/>
<gene>
    <name evidence="7" type="ORF">Ptr86124_008757</name>
</gene>
<reference evidence="8" key="1">
    <citation type="journal article" date="2022" name="Microb. Genom.">
        <title>A global pangenome for the wheat fungal pathogen Pyrenophora tritici-repentis and prediction of effector protein structural homology.</title>
        <authorList>
            <person name="Moolhuijzen P.M."/>
            <person name="See P.T."/>
            <person name="Shi G."/>
            <person name="Powell H.R."/>
            <person name="Cockram J."/>
            <person name="Jorgensen L.N."/>
            <person name="Benslimane H."/>
            <person name="Strelkov S.E."/>
            <person name="Turner J."/>
            <person name="Liu Z."/>
            <person name="Moffat C.S."/>
        </authorList>
    </citation>
    <scope>NUCLEOTIDE SEQUENCE [LARGE SCALE GENOMIC DNA]</scope>
</reference>
<evidence type="ECO:0000256" key="1">
    <source>
        <dbReference type="ARBA" id="ARBA00022603"/>
    </source>
</evidence>
<dbReference type="Gene3D" id="3.40.50.150">
    <property type="entry name" value="Vaccinia Virus protein VP39"/>
    <property type="match status" value="1"/>
</dbReference>
<dbReference type="InterPro" id="IPR036390">
    <property type="entry name" value="WH_DNA-bd_sf"/>
</dbReference>
<accession>A0A922SYJ9</accession>
<evidence type="ECO:0000313" key="8">
    <source>
        <dbReference type="Proteomes" id="UP000249757"/>
    </source>
</evidence>
<evidence type="ECO:0000313" key="7">
    <source>
        <dbReference type="EMBL" id="KAI1511917.1"/>
    </source>
</evidence>
<evidence type="ECO:0000259" key="6">
    <source>
        <dbReference type="Pfam" id="PF08100"/>
    </source>
</evidence>
<dbReference type="Pfam" id="PF00891">
    <property type="entry name" value="Methyltransf_2"/>
    <property type="match status" value="1"/>
</dbReference>
<evidence type="ECO:0000256" key="2">
    <source>
        <dbReference type="ARBA" id="ARBA00022679"/>
    </source>
</evidence>
<evidence type="ECO:0000259" key="5">
    <source>
        <dbReference type="Pfam" id="PF00891"/>
    </source>
</evidence>
<feature type="domain" description="O-methyltransferase C-terminal" evidence="5">
    <location>
        <begin position="281"/>
        <end position="450"/>
    </location>
</feature>
<dbReference type="Gene3D" id="1.10.10.10">
    <property type="entry name" value="Winged helix-like DNA-binding domain superfamily/Winged helix DNA-binding domain"/>
    <property type="match status" value="1"/>
</dbReference>
<dbReference type="EMBL" id="NRDI02000012">
    <property type="protein sequence ID" value="KAI1511917.1"/>
    <property type="molecule type" value="Genomic_DNA"/>
</dbReference>
<keyword evidence="3" id="KW-0949">S-adenosyl-L-methionine</keyword>
<dbReference type="Pfam" id="PF08100">
    <property type="entry name" value="Dimerisation"/>
    <property type="match status" value="1"/>
</dbReference>
<comment type="caution">
    <text evidence="7">The sequence shown here is derived from an EMBL/GenBank/DDBJ whole genome shotgun (WGS) entry which is preliminary data.</text>
</comment>
<dbReference type="InterPro" id="IPR029063">
    <property type="entry name" value="SAM-dependent_MTases_sf"/>
</dbReference>
<feature type="signal peptide" evidence="4">
    <location>
        <begin position="1"/>
        <end position="22"/>
    </location>
</feature>
<dbReference type="PANTHER" id="PTHR43712">
    <property type="entry name" value="PUTATIVE (AFU_ORTHOLOGUE AFUA_4G14580)-RELATED"/>
    <property type="match status" value="1"/>
</dbReference>
<protein>
    <submittedName>
        <fullName evidence="7">O-methyltransferase</fullName>
    </submittedName>
</protein>
<dbReference type="SUPFAM" id="SSF46785">
    <property type="entry name" value="Winged helix' DNA-binding domain"/>
    <property type="match status" value="1"/>
</dbReference>
<keyword evidence="2" id="KW-0808">Transferase</keyword>
<name>A0A922SYJ9_9PLEO</name>
<dbReference type="InterPro" id="IPR001077">
    <property type="entry name" value="COMT_C"/>
</dbReference>
<dbReference type="GO" id="GO:0008171">
    <property type="term" value="F:O-methyltransferase activity"/>
    <property type="evidence" value="ECO:0007669"/>
    <property type="project" value="InterPro"/>
</dbReference>
<organism evidence="7 8">
    <name type="scientific">Pyrenophora tritici-repentis</name>
    <dbReference type="NCBI Taxonomy" id="45151"/>
    <lineage>
        <taxon>Eukaryota</taxon>
        <taxon>Fungi</taxon>
        <taxon>Dikarya</taxon>
        <taxon>Ascomycota</taxon>
        <taxon>Pezizomycotina</taxon>
        <taxon>Dothideomycetes</taxon>
        <taxon>Pleosporomycetidae</taxon>
        <taxon>Pleosporales</taxon>
        <taxon>Pleosporineae</taxon>
        <taxon>Pleosporaceae</taxon>
        <taxon>Pyrenophora</taxon>
    </lineage>
</organism>
<feature type="chain" id="PRO_5037088866" evidence="4">
    <location>
        <begin position="23"/>
        <end position="475"/>
    </location>
</feature>
<sequence>MDPNSTSAKLIQLGVLVQSALATLITSSEQSKESLPPKELFNAQRTILSAAGMLTELVSTPSNRLLEVSTQYFEARALHIAAEKRIPDMLVGSDESGVAVEDLAKQVGIESTKLSRLMRCLCSIHIFKEVQPDRFANNHVSAALVGNEPLRAYIVMFAFDIYSASDHLPRSLFDKKTGPSFDVIDTAFQAAANTQKARWDWLEEKVTVQNLQDGRCGTDGGPSGYPGPFGSELDKAVQGKSASDLVGRPELPIFGLAMVGGGQVFGKAHLYDYPWESLGSALVVDVGGGVGGFSLQLSQVHPQLQFVIQDRAAMLEQAEKVVWPKDNPDAVAQKRVQFCPHDFFEPNPIKNADVYWLRYVIHDWSDDFCVRILTAIKPSMGPRSRILICDQVMNTTLGSEELAAAPAPLPANWGYYTRYSHQRDLAMMALLNGIERTPREFRVIVEKAGLKLHKIWDCRSQVSLVEVVLPNSELV</sequence>
<keyword evidence="1" id="KW-0489">Methyltransferase</keyword>
<dbReference type="AlphaFoldDB" id="A0A922SYJ9"/>
<dbReference type="OrthoDB" id="2410195at2759"/>
<dbReference type="SUPFAM" id="SSF53335">
    <property type="entry name" value="S-adenosyl-L-methionine-dependent methyltransferases"/>
    <property type="match status" value="1"/>
</dbReference>
<evidence type="ECO:0000256" key="4">
    <source>
        <dbReference type="SAM" id="SignalP"/>
    </source>
</evidence>
<dbReference type="PANTHER" id="PTHR43712:SF2">
    <property type="entry name" value="O-METHYLTRANSFERASE CICE"/>
    <property type="match status" value="1"/>
</dbReference>